<dbReference type="GO" id="GO:0016020">
    <property type="term" value="C:membrane"/>
    <property type="evidence" value="ECO:0007669"/>
    <property type="project" value="TreeGrafter"/>
</dbReference>
<dbReference type="PANTHER" id="PTHR43798">
    <property type="entry name" value="MONOACYLGLYCEROL LIPASE"/>
    <property type="match status" value="1"/>
</dbReference>
<dbReference type="Pfam" id="PF00561">
    <property type="entry name" value="Abhydrolase_1"/>
    <property type="match status" value="1"/>
</dbReference>
<dbReference type="PRINTS" id="PR00111">
    <property type="entry name" value="ABHYDROLASE"/>
</dbReference>
<evidence type="ECO:0000313" key="3">
    <source>
        <dbReference type="EMBL" id="PTL36418.1"/>
    </source>
</evidence>
<evidence type="ECO:0000256" key="1">
    <source>
        <dbReference type="ARBA" id="ARBA00022801"/>
    </source>
</evidence>
<sequence>MLIRVGDLDTHFTVWGEGRPIVLLHGWGTSAESLGTVAKALEDRFRVYALDLPGFGWTPSAATVWGTWEYASYVEAFMDRLNISVASLVGHSFGGRIALALAAKWPDRVKSLVLVASAGIRPRRGPLFRMKVGAAKLAKQVFSLPMWGRLGERVIAELYQRMGSRDYRNAGALRATLVKVVSEDLRGILSSVRTPTLIIWGDRDQEVPFSSMEIMARGIQGSRLEVFEGAGHFPFVDSPDRFGRLVREFLCQDSQ</sequence>
<protein>
    <submittedName>
        <fullName evidence="3">Alpha/beta hydrolase</fullName>
    </submittedName>
</protein>
<comment type="caution">
    <text evidence="3">The sequence shown here is derived from an EMBL/GenBank/DDBJ whole genome shotgun (WGS) entry which is preliminary data.</text>
</comment>
<dbReference type="InterPro" id="IPR050266">
    <property type="entry name" value="AB_hydrolase_sf"/>
</dbReference>
<dbReference type="AlphaFoldDB" id="A0A2T4TZB5"/>
<dbReference type="Gene3D" id="3.40.50.1820">
    <property type="entry name" value="alpha/beta hydrolase"/>
    <property type="match status" value="1"/>
</dbReference>
<evidence type="ECO:0000259" key="2">
    <source>
        <dbReference type="Pfam" id="PF00561"/>
    </source>
</evidence>
<dbReference type="RefSeq" id="WP_107561790.1">
    <property type="nucleotide sequence ID" value="NZ_NVQC01000016.1"/>
</dbReference>
<name>A0A2T4TZB5_9BACT</name>
<gene>
    <name evidence="3" type="ORF">CLG94_05155</name>
</gene>
<dbReference type="SUPFAM" id="SSF53474">
    <property type="entry name" value="alpha/beta-Hydrolases"/>
    <property type="match status" value="1"/>
</dbReference>
<dbReference type="InterPro" id="IPR029058">
    <property type="entry name" value="AB_hydrolase_fold"/>
</dbReference>
<accession>A0A2T4TZB5</accession>
<dbReference type="EMBL" id="NVQC01000016">
    <property type="protein sequence ID" value="PTL36418.1"/>
    <property type="molecule type" value="Genomic_DNA"/>
</dbReference>
<feature type="domain" description="AB hydrolase-1" evidence="2">
    <location>
        <begin position="20"/>
        <end position="239"/>
    </location>
</feature>
<proteinExistence type="predicted"/>
<dbReference type="InterPro" id="IPR000073">
    <property type="entry name" value="AB_hydrolase_1"/>
</dbReference>
<dbReference type="PANTHER" id="PTHR43798:SF31">
    <property type="entry name" value="AB HYDROLASE SUPERFAMILY PROTEIN YCLE"/>
    <property type="match status" value="1"/>
</dbReference>
<keyword evidence="4" id="KW-1185">Reference proteome</keyword>
<evidence type="ECO:0000313" key="4">
    <source>
        <dbReference type="Proteomes" id="UP000241436"/>
    </source>
</evidence>
<dbReference type="Proteomes" id="UP000241436">
    <property type="component" value="Unassembled WGS sequence"/>
</dbReference>
<dbReference type="GO" id="GO:0016787">
    <property type="term" value="F:hydrolase activity"/>
    <property type="evidence" value="ECO:0007669"/>
    <property type="project" value="UniProtKB-KW"/>
</dbReference>
<dbReference type="OrthoDB" id="6191536at2"/>
<reference evidence="3 4" key="1">
    <citation type="submission" date="2017-09" db="EMBL/GenBank/DDBJ databases">
        <title>Bloom of a denitrifying methanotroph, Candidatus Methylomirabilis limnetica, in a deep stratified lake.</title>
        <authorList>
            <person name="Graf J.S."/>
            <person name="Marchant H.K."/>
            <person name="Tienken D."/>
            <person name="Hach P.F."/>
            <person name="Brand A."/>
            <person name="Schubert C.J."/>
            <person name="Kuypers M.M."/>
            <person name="Milucka J."/>
        </authorList>
    </citation>
    <scope>NUCLEOTIDE SEQUENCE [LARGE SCALE GENOMIC DNA]</scope>
    <source>
        <strain evidence="3 4">Zug</strain>
    </source>
</reference>
<organism evidence="3 4">
    <name type="scientific">Candidatus Methylomirabilis limnetica</name>
    <dbReference type="NCBI Taxonomy" id="2033718"/>
    <lineage>
        <taxon>Bacteria</taxon>
        <taxon>Candidatus Methylomirabilota</taxon>
        <taxon>Candidatus Methylomirabilia</taxon>
        <taxon>Candidatus Methylomirabilales</taxon>
        <taxon>Candidatus Methylomirabilaceae</taxon>
        <taxon>Candidatus Methylomirabilis</taxon>
    </lineage>
</organism>
<reference evidence="4" key="2">
    <citation type="journal article" date="2018" name="Environ. Microbiol.">
        <title>Bloom of a denitrifying methanotroph, 'Candidatus Methylomirabilis limnetica', in a deep stratified lake.</title>
        <authorList>
            <person name="Graf J.S."/>
            <person name="Mayr M.J."/>
            <person name="Marchant H.K."/>
            <person name="Tienken D."/>
            <person name="Hach P.F."/>
            <person name="Brand A."/>
            <person name="Schubert C.J."/>
            <person name="Kuypers M.M."/>
            <person name="Milucka J."/>
        </authorList>
    </citation>
    <scope>NUCLEOTIDE SEQUENCE [LARGE SCALE GENOMIC DNA]</scope>
    <source>
        <strain evidence="4">Zug</strain>
    </source>
</reference>
<keyword evidence="1 3" id="KW-0378">Hydrolase</keyword>